<dbReference type="GO" id="GO:0034256">
    <property type="term" value="F:chlorophyll(ide) b reductase activity"/>
    <property type="evidence" value="ECO:0007669"/>
    <property type="project" value="TreeGrafter"/>
</dbReference>
<gene>
    <name evidence="2" type="ORF">CferDRAFT_1177</name>
</gene>
<dbReference type="RefSeq" id="WP_006366238.1">
    <property type="nucleotide sequence ID" value="NZ_AASE01000007.1"/>
</dbReference>
<evidence type="ECO:0000313" key="3">
    <source>
        <dbReference type="Proteomes" id="UP000004162"/>
    </source>
</evidence>
<sequence length="261" mass="29340">MKHIVITGSTRGIGFGLAERFLQKGHRVTLNGSHQERLDEALCRLNKYSERVYGVAGDVADRESMERLFHSAASRFGKVDIWVNNAGIGQPQKRLWELDERAVKELLAVNLLGVINGTVAAFNGMKLQGSGRIFNMEGHGSKGSIIDGMSMYGTSKSAVHYFTRAFAHEARKSGIQFGEVSPGMVITGLLLDTVSEPSEESRKWKGFYNLLADDVDSVTEFLVKRMLATTRTYERIEWLTKRKVLLRLLFGLFRRRDFFAS</sequence>
<evidence type="ECO:0000313" key="2">
    <source>
        <dbReference type="EMBL" id="EAT59170.1"/>
    </source>
</evidence>
<organism evidence="2 3">
    <name type="scientific">Chlorobium ferrooxidans DSM 13031</name>
    <dbReference type="NCBI Taxonomy" id="377431"/>
    <lineage>
        <taxon>Bacteria</taxon>
        <taxon>Pseudomonadati</taxon>
        <taxon>Chlorobiota</taxon>
        <taxon>Chlorobiia</taxon>
        <taxon>Chlorobiales</taxon>
        <taxon>Chlorobiaceae</taxon>
        <taxon>Chlorobium/Pelodictyon group</taxon>
        <taxon>Chlorobium</taxon>
    </lineage>
</organism>
<dbReference type="Pfam" id="PF00106">
    <property type="entry name" value="adh_short"/>
    <property type="match status" value="1"/>
</dbReference>
<protein>
    <submittedName>
        <fullName evidence="2">Short-chain dehydrogenase/reductase SDR</fullName>
    </submittedName>
</protein>
<name>Q0YS15_9CHLB</name>
<dbReference type="InterPro" id="IPR052625">
    <property type="entry name" value="Chl_b_Red"/>
</dbReference>
<dbReference type="InterPro" id="IPR036291">
    <property type="entry name" value="NAD(P)-bd_dom_sf"/>
</dbReference>
<reference evidence="2 3" key="1">
    <citation type="submission" date="2006-07" db="EMBL/GenBank/DDBJ databases">
        <title>Annotation of the draft genome assembly of Chlorobium ferroxidans DSM 13031.</title>
        <authorList>
            <consortium name="US DOE Joint Genome Institute (JGI-ORNL)"/>
            <person name="Larimer F."/>
            <person name="Land M."/>
            <person name="Hauser L."/>
        </authorList>
    </citation>
    <scope>NUCLEOTIDE SEQUENCE [LARGE SCALE GENOMIC DNA]</scope>
    <source>
        <strain evidence="2 3">DSM 13031</strain>
    </source>
</reference>
<dbReference type="Proteomes" id="UP000004162">
    <property type="component" value="Unassembled WGS sequence"/>
</dbReference>
<proteinExistence type="inferred from homology"/>
<keyword evidence="3" id="KW-1185">Reference proteome</keyword>
<dbReference type="PANTHER" id="PTHR24314">
    <property type="entry name" value="NON-SPECIFIC LIPID TRANSFER PROTEIN-RELATED"/>
    <property type="match status" value="1"/>
</dbReference>
<dbReference type="PRINTS" id="PR00081">
    <property type="entry name" value="GDHRDH"/>
</dbReference>
<dbReference type="GO" id="GO:0010304">
    <property type="term" value="P:PSII associated light-harvesting complex II catabolic process"/>
    <property type="evidence" value="ECO:0007669"/>
    <property type="project" value="TreeGrafter"/>
</dbReference>
<dbReference type="GO" id="GO:0015996">
    <property type="term" value="P:chlorophyll catabolic process"/>
    <property type="evidence" value="ECO:0007669"/>
    <property type="project" value="TreeGrafter"/>
</dbReference>
<evidence type="ECO:0000256" key="1">
    <source>
        <dbReference type="RuleBase" id="RU000363"/>
    </source>
</evidence>
<reference evidence="2 3" key="2">
    <citation type="submission" date="2006-07" db="EMBL/GenBank/DDBJ databases">
        <title>Sequencing of the draft genome and assembly of Chlorobium ferroxidans DSM 13031.</title>
        <authorList>
            <consortium name="US DOE Joint Genome Institute (JGI-PGF)"/>
            <person name="Copeland A."/>
            <person name="Lucas S."/>
            <person name="Lapidus A."/>
            <person name="Barry K."/>
            <person name="Glavina del Rio T."/>
            <person name="Dalin E."/>
            <person name="Tice H."/>
            <person name="Bruce D."/>
            <person name="Pitluck S."/>
            <person name="Richardson P."/>
        </authorList>
    </citation>
    <scope>NUCLEOTIDE SEQUENCE [LARGE SCALE GENOMIC DNA]</scope>
    <source>
        <strain evidence="2 3">DSM 13031</strain>
    </source>
</reference>
<dbReference type="Gene3D" id="3.40.50.720">
    <property type="entry name" value="NAD(P)-binding Rossmann-like Domain"/>
    <property type="match status" value="1"/>
</dbReference>
<dbReference type="PRINTS" id="PR00080">
    <property type="entry name" value="SDRFAMILY"/>
</dbReference>
<dbReference type="OrthoDB" id="822355at2"/>
<dbReference type="AlphaFoldDB" id="Q0YS15"/>
<dbReference type="CDD" id="cd05233">
    <property type="entry name" value="SDR_c"/>
    <property type="match status" value="1"/>
</dbReference>
<comment type="caution">
    <text evidence="2">The sequence shown here is derived from an EMBL/GenBank/DDBJ whole genome shotgun (WGS) entry which is preliminary data.</text>
</comment>
<dbReference type="InterPro" id="IPR002347">
    <property type="entry name" value="SDR_fam"/>
</dbReference>
<accession>Q0YS15</accession>
<dbReference type="PANTHER" id="PTHR24314:SF21">
    <property type="entry name" value="CHLOROPHYLL(IDE) B REDUCTASE NYC1, CHLOROPLASTIC-RELATED"/>
    <property type="match status" value="1"/>
</dbReference>
<comment type="similarity">
    <text evidence="1">Belongs to the short-chain dehydrogenases/reductases (SDR) family.</text>
</comment>
<dbReference type="EMBL" id="AASE01000007">
    <property type="protein sequence ID" value="EAT59170.1"/>
    <property type="molecule type" value="Genomic_DNA"/>
</dbReference>
<dbReference type="SUPFAM" id="SSF51735">
    <property type="entry name" value="NAD(P)-binding Rossmann-fold domains"/>
    <property type="match status" value="1"/>
</dbReference>